<dbReference type="InterPro" id="IPR000719">
    <property type="entry name" value="Prot_kinase_dom"/>
</dbReference>
<keyword evidence="7" id="KW-1185">Reference proteome</keyword>
<evidence type="ECO:0000256" key="4">
    <source>
        <dbReference type="SAM" id="MobiDB-lite"/>
    </source>
</evidence>
<dbReference type="PROSITE" id="PS00107">
    <property type="entry name" value="PROTEIN_KINASE_ATP"/>
    <property type="match status" value="1"/>
</dbReference>
<sequence>MTAPVDIHIFISVLVSSTEYTTKSSATMSSGELPQEEYHRSGAIGSGSYGSVMTVYDDEGDEWALKVFDDEDEDDDEDGIGGISLGALREISILRILRKDNAHPNIIAIHDVQTAFGEDDDVGHAVGGSLALTMPLYHEGSLAGSFSKITSKKQKAVVAHGILCAVAHLHDNYIIHRDIKSDNVLLQATADNDDDAGDDVLFHPILIDFSLAKVTRPGFIMATVSDGLLPDPDDSTEEGQTHTPSVGTPTYRAPEVVAEEPYGLPSDLWSVGVVLLELLRGKEIEAFKDKGATALISEYVSKLPEGQPFPTLIRGLLEPDPAKRWTARQALQCPLFEKFGLAQSKHPPIYLPIALPLDCESDFVVEEGRRFAIVGLGKENNKADRKQSTATKSKCNKAKLDSKLARRWKTIEKICSWMEWSNPLTAHAAMTYSRQMEELVEEEDAGSIDNLEESQVLLHCVTLAHKFFEQHLSDKESIEGLYQHFGKVEFDSDEYGNNESTLLLMMDFCLYPRVVGHGYISS</sequence>
<dbReference type="GO" id="GO:0005737">
    <property type="term" value="C:cytoplasm"/>
    <property type="evidence" value="ECO:0007669"/>
    <property type="project" value="TreeGrafter"/>
</dbReference>
<dbReference type="Proteomes" id="UP000693970">
    <property type="component" value="Unassembled WGS sequence"/>
</dbReference>
<dbReference type="GO" id="GO:0005524">
    <property type="term" value="F:ATP binding"/>
    <property type="evidence" value="ECO:0007669"/>
    <property type="project" value="UniProtKB-UniRule"/>
</dbReference>
<dbReference type="PROSITE" id="PS50011">
    <property type="entry name" value="PROTEIN_KINASE_DOM"/>
    <property type="match status" value="1"/>
</dbReference>
<dbReference type="SMART" id="SM00220">
    <property type="entry name" value="S_TKc"/>
    <property type="match status" value="1"/>
</dbReference>
<reference evidence="6" key="2">
    <citation type="submission" date="2021-04" db="EMBL/GenBank/DDBJ databases">
        <authorList>
            <person name="Podell S."/>
        </authorList>
    </citation>
    <scope>NUCLEOTIDE SEQUENCE</scope>
    <source>
        <strain evidence="6">Hildebrandi</strain>
    </source>
</reference>
<name>A0A9K3LCV4_9STRA</name>
<dbReference type="OrthoDB" id="193860at2759"/>
<gene>
    <name evidence="6" type="ORF">IV203_015545</name>
</gene>
<dbReference type="PANTHER" id="PTHR44167:SF18">
    <property type="entry name" value="PROTEIN KINASE DOMAIN-CONTAINING PROTEIN"/>
    <property type="match status" value="1"/>
</dbReference>
<dbReference type="GO" id="GO:0004674">
    <property type="term" value="F:protein serine/threonine kinase activity"/>
    <property type="evidence" value="ECO:0007669"/>
    <property type="project" value="UniProtKB-KW"/>
</dbReference>
<evidence type="ECO:0000256" key="2">
    <source>
        <dbReference type="ARBA" id="ARBA00022840"/>
    </source>
</evidence>
<dbReference type="Pfam" id="PF00069">
    <property type="entry name" value="Pkinase"/>
    <property type="match status" value="1"/>
</dbReference>
<keyword evidence="6" id="KW-0808">Transferase</keyword>
<feature type="region of interest" description="Disordered" evidence="4">
    <location>
        <begin position="230"/>
        <end position="250"/>
    </location>
</feature>
<evidence type="ECO:0000256" key="1">
    <source>
        <dbReference type="ARBA" id="ARBA00022741"/>
    </source>
</evidence>
<evidence type="ECO:0000256" key="3">
    <source>
        <dbReference type="PROSITE-ProRule" id="PRU10141"/>
    </source>
</evidence>
<dbReference type="AlphaFoldDB" id="A0A9K3LCV4"/>
<reference evidence="6" key="1">
    <citation type="journal article" date="2021" name="Sci. Rep.">
        <title>Diploid genomic architecture of Nitzschia inconspicua, an elite biomass production diatom.</title>
        <authorList>
            <person name="Oliver A."/>
            <person name="Podell S."/>
            <person name="Pinowska A."/>
            <person name="Traller J.C."/>
            <person name="Smith S.R."/>
            <person name="McClure R."/>
            <person name="Beliaev A."/>
            <person name="Bohutskyi P."/>
            <person name="Hill E.A."/>
            <person name="Rabines A."/>
            <person name="Zheng H."/>
            <person name="Allen L.Z."/>
            <person name="Kuo A."/>
            <person name="Grigoriev I.V."/>
            <person name="Allen A.E."/>
            <person name="Hazlebeck D."/>
            <person name="Allen E.E."/>
        </authorList>
    </citation>
    <scope>NUCLEOTIDE SEQUENCE</scope>
    <source>
        <strain evidence="6">Hildebrandi</strain>
    </source>
</reference>
<keyword evidence="6" id="KW-0723">Serine/threonine-protein kinase</keyword>
<keyword evidence="6" id="KW-0418">Kinase</keyword>
<feature type="domain" description="Protein kinase" evidence="5">
    <location>
        <begin position="38"/>
        <end position="336"/>
    </location>
</feature>
<dbReference type="GO" id="GO:0044773">
    <property type="term" value="P:mitotic DNA damage checkpoint signaling"/>
    <property type="evidence" value="ECO:0007669"/>
    <property type="project" value="TreeGrafter"/>
</dbReference>
<dbReference type="PANTHER" id="PTHR44167">
    <property type="entry name" value="OVARIAN-SPECIFIC SERINE/THREONINE-PROTEIN KINASE LOK-RELATED"/>
    <property type="match status" value="1"/>
</dbReference>
<organism evidence="6 7">
    <name type="scientific">Nitzschia inconspicua</name>
    <dbReference type="NCBI Taxonomy" id="303405"/>
    <lineage>
        <taxon>Eukaryota</taxon>
        <taxon>Sar</taxon>
        <taxon>Stramenopiles</taxon>
        <taxon>Ochrophyta</taxon>
        <taxon>Bacillariophyta</taxon>
        <taxon>Bacillariophyceae</taxon>
        <taxon>Bacillariophycidae</taxon>
        <taxon>Bacillariales</taxon>
        <taxon>Bacillariaceae</taxon>
        <taxon>Nitzschia</taxon>
    </lineage>
</organism>
<comment type="caution">
    <text evidence="6">The sequence shown here is derived from an EMBL/GenBank/DDBJ whole genome shotgun (WGS) entry which is preliminary data.</text>
</comment>
<dbReference type="InterPro" id="IPR008271">
    <property type="entry name" value="Ser/Thr_kinase_AS"/>
</dbReference>
<dbReference type="GO" id="GO:0005634">
    <property type="term" value="C:nucleus"/>
    <property type="evidence" value="ECO:0007669"/>
    <property type="project" value="TreeGrafter"/>
</dbReference>
<dbReference type="EMBL" id="JAGRRH010000014">
    <property type="protein sequence ID" value="KAG7358956.1"/>
    <property type="molecule type" value="Genomic_DNA"/>
</dbReference>
<evidence type="ECO:0000313" key="6">
    <source>
        <dbReference type="EMBL" id="KAG7358956.1"/>
    </source>
</evidence>
<keyword evidence="1 3" id="KW-0547">Nucleotide-binding</keyword>
<proteinExistence type="predicted"/>
<protein>
    <submittedName>
        <fullName evidence="6">Serine/threonine protein kinase</fullName>
    </submittedName>
</protein>
<dbReference type="InterPro" id="IPR017441">
    <property type="entry name" value="Protein_kinase_ATP_BS"/>
</dbReference>
<dbReference type="PROSITE" id="PS00108">
    <property type="entry name" value="PROTEIN_KINASE_ST"/>
    <property type="match status" value="1"/>
</dbReference>
<evidence type="ECO:0000259" key="5">
    <source>
        <dbReference type="PROSITE" id="PS50011"/>
    </source>
</evidence>
<feature type="binding site" evidence="3">
    <location>
        <position position="66"/>
    </location>
    <ligand>
        <name>ATP</name>
        <dbReference type="ChEBI" id="CHEBI:30616"/>
    </ligand>
</feature>
<keyword evidence="2 3" id="KW-0067">ATP-binding</keyword>
<accession>A0A9K3LCV4</accession>
<evidence type="ECO:0000313" key="7">
    <source>
        <dbReference type="Proteomes" id="UP000693970"/>
    </source>
</evidence>